<sequence>MPLVTQDQLYALFSTLNTWQDRYREIIKLAKLMPILPEEARSIENQIYGCENHVWLIVEKNSQHQLNFYGDSEGRIVKGLMTILLILANGKTAVEIAEFDFAAVLKRLKIIDELSESRQLGVQNIINKIKNLASMN</sequence>
<feature type="domain" description="Fe-S metabolism associated" evidence="2">
    <location>
        <begin position="13"/>
        <end position="131"/>
    </location>
</feature>
<keyword evidence="4" id="KW-1185">Reference proteome</keyword>
<evidence type="ECO:0000259" key="2">
    <source>
        <dbReference type="Pfam" id="PF02657"/>
    </source>
</evidence>
<dbReference type="PANTHER" id="PTHR43597:SF5">
    <property type="entry name" value="SUFE-LIKE PROTEIN 2, CHLOROPLASTIC"/>
    <property type="match status" value="1"/>
</dbReference>
<dbReference type="Pfam" id="PF02657">
    <property type="entry name" value="SufE"/>
    <property type="match status" value="1"/>
</dbReference>
<protein>
    <submittedName>
        <fullName evidence="3">SufE family protein</fullName>
    </submittedName>
</protein>
<dbReference type="PANTHER" id="PTHR43597">
    <property type="entry name" value="SULFUR ACCEPTOR PROTEIN CSDE"/>
    <property type="match status" value="1"/>
</dbReference>
<comment type="similarity">
    <text evidence="1">Belongs to the SufE family.</text>
</comment>
<dbReference type="SUPFAM" id="SSF82649">
    <property type="entry name" value="SufE/NifU"/>
    <property type="match status" value="1"/>
</dbReference>
<reference evidence="3 4" key="1">
    <citation type="submission" date="2020-06" db="EMBL/GenBank/DDBJ databases">
        <title>Frischella cerana isolated from Apis cerana gut homogenate.</title>
        <authorList>
            <person name="Wolter L.A."/>
            <person name="Suenami S."/>
            <person name="Miyazaki R."/>
        </authorList>
    </citation>
    <scope>NUCLEOTIDE SEQUENCE [LARGE SCALE GENOMIC DNA]</scope>
    <source>
        <strain evidence="3 4">Ac13</strain>
    </source>
</reference>
<dbReference type="Proteomes" id="UP000651208">
    <property type="component" value="Unassembled WGS sequence"/>
</dbReference>
<evidence type="ECO:0000256" key="1">
    <source>
        <dbReference type="ARBA" id="ARBA00010282"/>
    </source>
</evidence>
<dbReference type="Gene3D" id="3.90.1010.10">
    <property type="match status" value="1"/>
</dbReference>
<dbReference type="InterPro" id="IPR003808">
    <property type="entry name" value="Fe-S_metab-assoc_dom"/>
</dbReference>
<comment type="caution">
    <text evidence="3">The sequence shown here is derived from an EMBL/GenBank/DDBJ whole genome shotgun (WGS) entry which is preliminary data.</text>
</comment>
<proteinExistence type="inferred from homology"/>
<dbReference type="EMBL" id="JABURY010000003">
    <property type="protein sequence ID" value="MBC9129757.1"/>
    <property type="molecule type" value="Genomic_DNA"/>
</dbReference>
<dbReference type="RefSeq" id="WP_187754227.1">
    <property type="nucleotide sequence ID" value="NZ_JABURY010000003.1"/>
</dbReference>
<evidence type="ECO:0000313" key="3">
    <source>
        <dbReference type="EMBL" id="MBC9129757.1"/>
    </source>
</evidence>
<evidence type="ECO:0000313" key="4">
    <source>
        <dbReference type="Proteomes" id="UP000651208"/>
    </source>
</evidence>
<organism evidence="3 4">
    <name type="scientific">Frischella japonica</name>
    <dbReference type="NCBI Taxonomy" id="2741544"/>
    <lineage>
        <taxon>Bacteria</taxon>
        <taxon>Pseudomonadati</taxon>
        <taxon>Pseudomonadota</taxon>
        <taxon>Gammaproteobacteria</taxon>
        <taxon>Orbales</taxon>
        <taxon>Orbaceae</taxon>
        <taxon>Frischella</taxon>
    </lineage>
</organism>
<gene>
    <name evidence="3" type="ORF">FcAc13_00345</name>
</gene>
<accession>A0ABR7QU59</accession>
<name>A0ABR7QU59_9GAMM</name>